<evidence type="ECO:0000313" key="1">
    <source>
        <dbReference type="EMBL" id="TVY56587.1"/>
    </source>
</evidence>
<protein>
    <submittedName>
        <fullName evidence="1">Uncharacterized protein</fullName>
    </submittedName>
</protein>
<keyword evidence="2" id="KW-1185">Reference proteome</keyword>
<dbReference type="OrthoDB" id="3557612at2759"/>
<proteinExistence type="predicted"/>
<dbReference type="AlphaFoldDB" id="A0A7D8UVN8"/>
<reference evidence="1 2" key="1">
    <citation type="submission" date="2018-05" db="EMBL/GenBank/DDBJ databases">
        <title>Whole genome sequencing for identification of molecular markers to develop diagnostic detection tools for the regulated plant pathogen Lachnellula willkommii.</title>
        <authorList>
            <person name="Giroux E."/>
            <person name="Bilodeau G."/>
        </authorList>
    </citation>
    <scope>NUCLEOTIDE SEQUENCE [LARGE SCALE GENOMIC DNA]</scope>
    <source>
        <strain evidence="1 2">CBS 625.97</strain>
    </source>
</reference>
<dbReference type="Proteomes" id="UP000481288">
    <property type="component" value="Unassembled WGS sequence"/>
</dbReference>
<evidence type="ECO:0000313" key="2">
    <source>
        <dbReference type="Proteomes" id="UP000481288"/>
    </source>
</evidence>
<organism evidence="1 2">
    <name type="scientific">Lachnellula cervina</name>
    <dbReference type="NCBI Taxonomy" id="1316786"/>
    <lineage>
        <taxon>Eukaryota</taxon>
        <taxon>Fungi</taxon>
        <taxon>Dikarya</taxon>
        <taxon>Ascomycota</taxon>
        <taxon>Pezizomycotina</taxon>
        <taxon>Leotiomycetes</taxon>
        <taxon>Helotiales</taxon>
        <taxon>Lachnaceae</taxon>
        <taxon>Lachnellula</taxon>
    </lineage>
</organism>
<gene>
    <name evidence="1" type="ORF">LCER1_G004083</name>
</gene>
<comment type="caution">
    <text evidence="1">The sequence shown here is derived from an EMBL/GenBank/DDBJ whole genome shotgun (WGS) entry which is preliminary data.</text>
</comment>
<sequence length="302" mass="34485">MPQHSDLEAGIELPTIPAPLALSSAREPIRIENQPRLRSQRTPKVYPPRIAQDAGQAEQFFETLRAELGNGSREHCLFVCWGNNINDQRAALLIDDRDDEFGFLRKQENDFSVIIERLDIPGIKARLTSDLEDASAKVYKMRDPYECNYYCTQDKNTGKWNHENENCLMGEGLLDYVCPIQDQLESQRKLDRLGLLSLPLQCFHNTEKAATQRTLQGLAQESCIYRISVIKGKRYFEERVAEAKSRAIMVQAGFRRWRPFDDPVVAMIMVTLWKVGGGNWEAAFASGSFFIMLVSLSTRMCK</sequence>
<accession>A0A7D8UVN8</accession>
<name>A0A7D8UVN8_9HELO</name>
<dbReference type="EMBL" id="QGMG01000149">
    <property type="protein sequence ID" value="TVY56587.1"/>
    <property type="molecule type" value="Genomic_DNA"/>
</dbReference>